<dbReference type="Proteomes" id="UP000320766">
    <property type="component" value="Unassembled WGS sequence"/>
</dbReference>
<dbReference type="PROSITE" id="PS51371">
    <property type="entry name" value="CBS"/>
    <property type="match status" value="4"/>
</dbReference>
<dbReference type="SUPFAM" id="SSF54631">
    <property type="entry name" value="CBS-domain pair"/>
    <property type="match status" value="3"/>
</dbReference>
<dbReference type="InterPro" id="IPR046342">
    <property type="entry name" value="CBS_dom_sf"/>
</dbReference>
<evidence type="ECO:0000256" key="2">
    <source>
        <dbReference type="PROSITE-ProRule" id="PRU00703"/>
    </source>
</evidence>
<accession>A0A520KYI8</accession>
<dbReference type="SMART" id="SM00116">
    <property type="entry name" value="CBS"/>
    <property type="match status" value="4"/>
</dbReference>
<dbReference type="AlphaFoldDB" id="A0A520KYI8"/>
<evidence type="ECO:0000313" key="4">
    <source>
        <dbReference type="EMBL" id="RZN72269.1"/>
    </source>
</evidence>
<dbReference type="CDD" id="cd17779">
    <property type="entry name" value="CBS_archAMPK_gamma-repeat1"/>
    <property type="match status" value="1"/>
</dbReference>
<feature type="domain" description="CBS" evidence="3">
    <location>
        <begin position="269"/>
        <end position="325"/>
    </location>
</feature>
<dbReference type="PANTHER" id="PTHR43080:SF2">
    <property type="entry name" value="CBS DOMAIN-CONTAINING PROTEIN"/>
    <property type="match status" value="1"/>
</dbReference>
<evidence type="ECO:0000313" key="5">
    <source>
        <dbReference type="Proteomes" id="UP000320766"/>
    </source>
</evidence>
<sequence length="325" mass="35883">MNRDDKGAKNVKFLGGFEREGYGMKDSFDFEDKKPSQTGEIFSIATRDVLTVPPTMSIIGTARTMEKHGFRRIPITDAGTDRVMGIVTTVDIVNLLGGGTKYNLVKNRYQGNLLAAVNGDVKELMEKEVVCVEESETIKDAAKIMIKRGIGGIPIIDKKLRIKGIITERDFVKLLINEADSFEDVLNKKIEEYMSRGVVSAHSTETLGAALRKMLENGFRRLPIVKDDLLVGLVTATTVMQFLGSGKVFEKLVTGNASEIYDLEIKNIMKTDIKTIGPDADMEEAAKKINKNDIGGFPVLKDGMLVGIFTETDLLRAIFDVLKNP</sequence>
<dbReference type="Pfam" id="PF00571">
    <property type="entry name" value="CBS"/>
    <property type="match status" value="4"/>
</dbReference>
<evidence type="ECO:0000256" key="1">
    <source>
        <dbReference type="ARBA" id="ARBA00023122"/>
    </source>
</evidence>
<dbReference type="EMBL" id="RXIL01000030">
    <property type="protein sequence ID" value="RZN72269.1"/>
    <property type="molecule type" value="Genomic_DNA"/>
</dbReference>
<name>A0A520KYI8_9EURY</name>
<dbReference type="PANTHER" id="PTHR43080">
    <property type="entry name" value="CBS DOMAIN-CONTAINING PROTEIN CBSX3, MITOCHONDRIAL"/>
    <property type="match status" value="1"/>
</dbReference>
<evidence type="ECO:0000259" key="3">
    <source>
        <dbReference type="PROSITE" id="PS51371"/>
    </source>
</evidence>
<feature type="domain" description="CBS" evidence="3">
    <location>
        <begin position="45"/>
        <end position="102"/>
    </location>
</feature>
<feature type="domain" description="CBS" evidence="3">
    <location>
        <begin position="125"/>
        <end position="181"/>
    </location>
</feature>
<dbReference type="Gene3D" id="3.10.580.10">
    <property type="entry name" value="CBS-domain"/>
    <property type="match status" value="2"/>
</dbReference>
<reference evidence="4 5" key="1">
    <citation type="journal article" date="2019" name="Nat. Microbiol.">
        <title>Wide diversity of methane and short-chain alkane metabolisms in uncultured archaea.</title>
        <authorList>
            <person name="Borrel G."/>
            <person name="Adam P.S."/>
            <person name="McKay L.J."/>
            <person name="Chen L.X."/>
            <person name="Sierra-Garcia I.N."/>
            <person name="Sieber C.M."/>
            <person name="Letourneur Q."/>
            <person name="Ghozlane A."/>
            <person name="Andersen G.L."/>
            <person name="Li W.J."/>
            <person name="Hallam S.J."/>
            <person name="Muyzer G."/>
            <person name="de Oliveira V.M."/>
            <person name="Inskeep W.P."/>
            <person name="Banfield J.F."/>
            <person name="Gribaldo S."/>
        </authorList>
    </citation>
    <scope>NUCLEOTIDE SEQUENCE [LARGE SCALE GENOMIC DNA]</scope>
    <source>
        <strain evidence="4">NM1b</strain>
    </source>
</reference>
<keyword evidence="1 2" id="KW-0129">CBS domain</keyword>
<proteinExistence type="predicted"/>
<protein>
    <submittedName>
        <fullName evidence="4">CBS domain-containing protein</fullName>
    </submittedName>
</protein>
<dbReference type="InterPro" id="IPR000644">
    <property type="entry name" value="CBS_dom"/>
</dbReference>
<feature type="domain" description="CBS" evidence="3">
    <location>
        <begin position="194"/>
        <end position="252"/>
    </location>
</feature>
<organism evidence="4 5">
    <name type="scientific">Candidatus Methanolliviera hydrocarbonicum</name>
    <dbReference type="NCBI Taxonomy" id="2491085"/>
    <lineage>
        <taxon>Archaea</taxon>
        <taxon>Methanobacteriati</taxon>
        <taxon>Methanobacteriota</taxon>
        <taxon>Candidatus Methanoliparia</taxon>
        <taxon>Candidatus Methanoliparales</taxon>
        <taxon>Candidatus Methanollivieraceae</taxon>
        <taxon>Candidatus Methanolliviera</taxon>
    </lineage>
</organism>
<dbReference type="InterPro" id="IPR051257">
    <property type="entry name" value="Diverse_CBS-Domain"/>
</dbReference>
<comment type="caution">
    <text evidence="4">The sequence shown here is derived from an EMBL/GenBank/DDBJ whole genome shotgun (WGS) entry which is preliminary data.</text>
</comment>
<gene>
    <name evidence="4" type="ORF">EF807_01690</name>
</gene>